<dbReference type="RefSeq" id="WP_033674095.1">
    <property type="nucleotide sequence ID" value="NZ_JOTM01000005.1"/>
</dbReference>
<gene>
    <name evidence="1" type="ORF">BAGA_24035</name>
</gene>
<dbReference type="AlphaFoldDB" id="A0A073KE47"/>
<dbReference type="NCBIfam" id="TIGR02681">
    <property type="entry name" value="phage_pRha"/>
    <property type="match status" value="1"/>
</dbReference>
<dbReference type="STRING" id="574375.AZF08_09155"/>
<dbReference type="EMBL" id="JOTM01000005">
    <property type="protein sequence ID" value="KEK24732.1"/>
    <property type="molecule type" value="Genomic_DNA"/>
</dbReference>
<evidence type="ECO:0000313" key="1">
    <source>
        <dbReference type="EMBL" id="KEK24732.1"/>
    </source>
</evidence>
<protein>
    <submittedName>
        <fullName evidence="1">Rha family transcriptional regulator</fullName>
    </submittedName>
</protein>
<organism evidence="1 2">
    <name type="scientific">Bacillus gaemokensis</name>
    <dbReference type="NCBI Taxonomy" id="574375"/>
    <lineage>
        <taxon>Bacteria</taxon>
        <taxon>Bacillati</taxon>
        <taxon>Bacillota</taxon>
        <taxon>Bacilli</taxon>
        <taxon>Bacillales</taxon>
        <taxon>Bacillaceae</taxon>
        <taxon>Bacillus</taxon>
        <taxon>Bacillus cereus group</taxon>
    </lineage>
</organism>
<dbReference type="Proteomes" id="UP000027778">
    <property type="component" value="Unassembled WGS sequence"/>
</dbReference>
<sequence>MGVEKKREDIVGNLVFMEGNKLVTDSLIIAYMMKEEHKSVIHTIVNQIQKLNEAGESDFSKANFIKSSYTIKGIEYPKFTLTESAFAFVTMGDINAEALKVKIKFLKEFKHVKESNWNCEKIPVEILLIIQQLEKQVRTVEHRINSLDTLNTESCLQQRLNKMIQLLALNEGISFQKAWRVFRSVYNRAYRTNLKMKMNNYKKKHALKRITAPQYLAITNQLEDAVRVADKLLNKKNATA</sequence>
<reference evidence="1 2" key="1">
    <citation type="submission" date="2014-06" db="EMBL/GenBank/DDBJ databases">
        <title>Draft genome sequence of Bacillus gaemokensis JCM 15801 (MCCC 1A00707).</title>
        <authorList>
            <person name="Lai Q."/>
            <person name="Liu Y."/>
            <person name="Shao Z."/>
        </authorList>
    </citation>
    <scope>NUCLEOTIDE SEQUENCE [LARGE SCALE GENOMIC DNA]</scope>
    <source>
        <strain evidence="1 2">JCM 15801</strain>
    </source>
</reference>
<dbReference type="InterPro" id="IPR014054">
    <property type="entry name" value="Phage_regulatory_Rha"/>
</dbReference>
<dbReference type="Pfam" id="PF09669">
    <property type="entry name" value="Phage_pRha"/>
    <property type="match status" value="1"/>
</dbReference>
<keyword evidence="2" id="KW-1185">Reference proteome</keyword>
<dbReference type="eggNOG" id="COG3646">
    <property type="taxonomic scope" value="Bacteria"/>
</dbReference>
<evidence type="ECO:0000313" key="2">
    <source>
        <dbReference type="Proteomes" id="UP000027778"/>
    </source>
</evidence>
<proteinExistence type="predicted"/>
<name>A0A073KE47_9BACI</name>
<dbReference type="OrthoDB" id="9812611at2"/>
<accession>A0A073KE47</accession>
<comment type="caution">
    <text evidence="1">The sequence shown here is derived from an EMBL/GenBank/DDBJ whole genome shotgun (WGS) entry which is preliminary data.</text>
</comment>